<sequence length="61" mass="6501">MIDKEVEPIGLGDRLHEHPDSIRGVGISIISMGIGVFELQLNLDLASDHGRPSLAKPTAAL</sequence>
<proteinExistence type="predicted"/>
<dbReference type="Proteomes" id="UP000825228">
    <property type="component" value="Unassembled WGS sequence"/>
</dbReference>
<name>A0ABS7P3K5_9NOCA</name>
<keyword evidence="2" id="KW-1185">Reference proteome</keyword>
<dbReference type="RefSeq" id="WP_222684308.1">
    <property type="nucleotide sequence ID" value="NZ_JABUBT010000007.1"/>
</dbReference>
<comment type="caution">
    <text evidence="1">The sequence shown here is derived from an EMBL/GenBank/DDBJ whole genome shotgun (WGS) entry which is preliminary data.</text>
</comment>
<accession>A0ABS7P3K5</accession>
<organism evidence="1 2">
    <name type="scientific">Rhodococcoides corynebacterioides</name>
    <dbReference type="NCBI Taxonomy" id="53972"/>
    <lineage>
        <taxon>Bacteria</taxon>
        <taxon>Bacillati</taxon>
        <taxon>Actinomycetota</taxon>
        <taxon>Actinomycetes</taxon>
        <taxon>Mycobacteriales</taxon>
        <taxon>Nocardiaceae</taxon>
        <taxon>Rhodococcoides</taxon>
    </lineage>
</organism>
<protein>
    <submittedName>
        <fullName evidence="1">Uncharacterized protein</fullName>
    </submittedName>
</protein>
<evidence type="ECO:0000313" key="2">
    <source>
        <dbReference type="Proteomes" id="UP000825228"/>
    </source>
</evidence>
<reference evidence="1 2" key="1">
    <citation type="submission" date="2020-06" db="EMBL/GenBank/DDBJ databases">
        <title>Taxonomy, biology and ecology of Rhodococcus bacteria occurring in California pistachio and other woody hosts as revealed by genome sequence analyses.</title>
        <authorList>
            <person name="Gai Y."/>
            <person name="Riely B."/>
        </authorList>
    </citation>
    <scope>NUCLEOTIDE SEQUENCE [LARGE SCALE GENOMIC DNA]</scope>
    <source>
        <strain evidence="1 2">BP-281</strain>
    </source>
</reference>
<gene>
    <name evidence="1" type="ORF">HQ603_09505</name>
</gene>
<evidence type="ECO:0000313" key="1">
    <source>
        <dbReference type="EMBL" id="MBY6366990.1"/>
    </source>
</evidence>
<dbReference type="EMBL" id="JABUBU010000006">
    <property type="protein sequence ID" value="MBY6366990.1"/>
    <property type="molecule type" value="Genomic_DNA"/>
</dbReference>